<accession>A0A1Q3BGD5</accession>
<evidence type="ECO:0000313" key="3">
    <source>
        <dbReference type="Proteomes" id="UP000187406"/>
    </source>
</evidence>
<dbReference type="Proteomes" id="UP000187406">
    <property type="component" value="Unassembled WGS sequence"/>
</dbReference>
<dbReference type="STRING" id="3775.A0A1Q3BGD5"/>
<keyword evidence="3" id="KW-1185">Reference proteome</keyword>
<name>A0A1Q3BGD5_CEPFO</name>
<feature type="non-terminal residue" evidence="2">
    <location>
        <position position="1"/>
    </location>
</feature>
<proteinExistence type="predicted"/>
<sequence length="315" mass="36067">LPVKYLGLPLISTTLTKHDCAPLIEKIMARANSWISKSLSYAGRLQLIKSTLASMQVFWSSIFSIPASVIKECERSICRILWGGNGNIHKRGLVKWSKICLPWQEGGLGIKSMKTKHSFWSLPSAGYYSWSWRQILLHQNLALQHLLYVCGKGDRFSLWYDPWFHGSSIHALYGHRVIYDARMQGTELVQSVIANGQWNWPVTSPQLLEIQHRVQHIRISSAMDQIFLDSEGKLFTTKVAWKSIRDPDPAVGWAKLVWHYARIPKHAFYLRLSILGALKTRDKLLLFGLVPLARCSFNCGENEIVEHLFFTCPYT</sequence>
<dbReference type="Pfam" id="PF13966">
    <property type="entry name" value="zf-RVT"/>
    <property type="match status" value="1"/>
</dbReference>
<feature type="non-terminal residue" evidence="2">
    <location>
        <position position="315"/>
    </location>
</feature>
<dbReference type="PANTHER" id="PTHR33116">
    <property type="entry name" value="REVERSE TRANSCRIPTASE ZINC-BINDING DOMAIN-CONTAINING PROTEIN-RELATED-RELATED"/>
    <property type="match status" value="1"/>
</dbReference>
<feature type="domain" description="Reverse transcriptase zinc-binding" evidence="1">
    <location>
        <begin position="235"/>
        <end position="315"/>
    </location>
</feature>
<organism evidence="2 3">
    <name type="scientific">Cephalotus follicularis</name>
    <name type="common">Albany pitcher plant</name>
    <dbReference type="NCBI Taxonomy" id="3775"/>
    <lineage>
        <taxon>Eukaryota</taxon>
        <taxon>Viridiplantae</taxon>
        <taxon>Streptophyta</taxon>
        <taxon>Embryophyta</taxon>
        <taxon>Tracheophyta</taxon>
        <taxon>Spermatophyta</taxon>
        <taxon>Magnoliopsida</taxon>
        <taxon>eudicotyledons</taxon>
        <taxon>Gunneridae</taxon>
        <taxon>Pentapetalae</taxon>
        <taxon>rosids</taxon>
        <taxon>fabids</taxon>
        <taxon>Oxalidales</taxon>
        <taxon>Cephalotaceae</taxon>
        <taxon>Cephalotus</taxon>
    </lineage>
</organism>
<dbReference type="InterPro" id="IPR026960">
    <property type="entry name" value="RVT-Znf"/>
</dbReference>
<dbReference type="EMBL" id="BDDD01000521">
    <property type="protein sequence ID" value="GAV67077.1"/>
    <property type="molecule type" value="Genomic_DNA"/>
</dbReference>
<protein>
    <submittedName>
        <fullName evidence="2">Zf-RVT domain-containing protein</fullName>
    </submittedName>
</protein>
<dbReference type="InParanoid" id="A0A1Q3BGD5"/>
<dbReference type="AlphaFoldDB" id="A0A1Q3BGD5"/>
<evidence type="ECO:0000313" key="2">
    <source>
        <dbReference type="EMBL" id="GAV67077.1"/>
    </source>
</evidence>
<evidence type="ECO:0000259" key="1">
    <source>
        <dbReference type="Pfam" id="PF13966"/>
    </source>
</evidence>
<dbReference type="PANTHER" id="PTHR33116:SF76">
    <property type="entry name" value="DUF4283 DOMAIN-CONTAINING PROTEIN"/>
    <property type="match status" value="1"/>
</dbReference>
<gene>
    <name evidence="2" type="ORF">CFOL_v3_10586</name>
</gene>
<comment type="caution">
    <text evidence="2">The sequence shown here is derived from an EMBL/GenBank/DDBJ whole genome shotgun (WGS) entry which is preliminary data.</text>
</comment>
<dbReference type="OrthoDB" id="1751077at2759"/>
<reference evidence="3" key="1">
    <citation type="submission" date="2016-04" db="EMBL/GenBank/DDBJ databases">
        <title>Cephalotus genome sequencing.</title>
        <authorList>
            <person name="Fukushima K."/>
            <person name="Hasebe M."/>
            <person name="Fang X."/>
        </authorList>
    </citation>
    <scope>NUCLEOTIDE SEQUENCE [LARGE SCALE GENOMIC DNA]</scope>
    <source>
        <strain evidence="3">cv. St1</strain>
    </source>
</reference>